<organism evidence="3 4">
    <name type="scientific">Elysia chlorotica</name>
    <name type="common">Eastern emerald elysia</name>
    <name type="synonym">Sea slug</name>
    <dbReference type="NCBI Taxonomy" id="188477"/>
    <lineage>
        <taxon>Eukaryota</taxon>
        <taxon>Metazoa</taxon>
        <taxon>Spiralia</taxon>
        <taxon>Lophotrochozoa</taxon>
        <taxon>Mollusca</taxon>
        <taxon>Gastropoda</taxon>
        <taxon>Heterobranchia</taxon>
        <taxon>Euthyneura</taxon>
        <taxon>Panpulmonata</taxon>
        <taxon>Sacoglossa</taxon>
        <taxon>Placobranchoidea</taxon>
        <taxon>Plakobranchidae</taxon>
        <taxon>Elysia</taxon>
    </lineage>
</organism>
<feature type="coiled-coil region" evidence="2">
    <location>
        <begin position="335"/>
        <end position="362"/>
    </location>
</feature>
<dbReference type="PANTHER" id="PTHR32083:SF0">
    <property type="entry name" value="CILIA AND FLAGELLA-ASSOCIATED PROTEIN 58"/>
    <property type="match status" value="1"/>
</dbReference>
<feature type="non-terminal residue" evidence="3">
    <location>
        <position position="1"/>
    </location>
</feature>
<keyword evidence="1 2" id="KW-0175">Coiled coil</keyword>
<sequence length="421" mass="48812">QLRKTIEELTTEIHKETIRHTSALRSISKQQAEIKELKRQLLQQKVVGRELEKNLGVLGKTSRKNEIQASNAARVHLKDIQMVKEMQKKMTTASRHIRAAVFNVNRMGEVLDRNAERLRLLDLDLSHCQNDNKKNNTTITHLYNVLDATENLIRLQLKENDALVISKNKMVNILRTCCNSKNKLQNEVSRLHTVKTAMEDSALIHQYMLEFVQSERDGALRNQKVTDEAVVLMQRKQVARIAQIARANEESSGLKIRLEELQKQLTVQKREFNNLSMSLKAAESIISCMDEAYRALLVQRDLFGRRILMQNNEAAVVKIKLENMSSTMDIGQTMYRDRCNDIKVLKKEIQNLRRKVKALENTDSQCHELRTEVCHLSKELSLEMNKRAAIERCKMPKVHHNRDVQSSNPSMYDMILRIQRL</sequence>
<dbReference type="STRING" id="188477.A0A433TXU2"/>
<evidence type="ECO:0000313" key="3">
    <source>
        <dbReference type="EMBL" id="RUS86386.1"/>
    </source>
</evidence>
<dbReference type="PANTHER" id="PTHR32083">
    <property type="entry name" value="CILIA AND FLAGELLA-ASSOCIATED PROTEIN 58-RELATED"/>
    <property type="match status" value="1"/>
</dbReference>
<dbReference type="Proteomes" id="UP000271974">
    <property type="component" value="Unassembled WGS sequence"/>
</dbReference>
<dbReference type="OrthoDB" id="264785at2759"/>
<feature type="non-terminal residue" evidence="3">
    <location>
        <position position="421"/>
    </location>
</feature>
<gene>
    <name evidence="3" type="ORF">EGW08_005836</name>
</gene>
<evidence type="ECO:0000313" key="4">
    <source>
        <dbReference type="Proteomes" id="UP000271974"/>
    </source>
</evidence>
<dbReference type="EMBL" id="RQTK01000140">
    <property type="protein sequence ID" value="RUS86386.1"/>
    <property type="molecule type" value="Genomic_DNA"/>
</dbReference>
<name>A0A433TXU2_ELYCH</name>
<keyword evidence="4" id="KW-1185">Reference proteome</keyword>
<feature type="coiled-coil region" evidence="2">
    <location>
        <begin position="20"/>
        <end position="54"/>
    </location>
</feature>
<proteinExistence type="predicted"/>
<evidence type="ECO:0000256" key="2">
    <source>
        <dbReference type="SAM" id="Coils"/>
    </source>
</evidence>
<protein>
    <submittedName>
        <fullName evidence="3">Uncharacterized protein</fullName>
    </submittedName>
</protein>
<accession>A0A433TXU2</accession>
<reference evidence="3 4" key="1">
    <citation type="submission" date="2019-01" db="EMBL/GenBank/DDBJ databases">
        <title>A draft genome assembly of the solar-powered sea slug Elysia chlorotica.</title>
        <authorList>
            <person name="Cai H."/>
            <person name="Li Q."/>
            <person name="Fang X."/>
            <person name="Li J."/>
            <person name="Curtis N.E."/>
            <person name="Altenburger A."/>
            <person name="Shibata T."/>
            <person name="Feng M."/>
            <person name="Maeda T."/>
            <person name="Schwartz J.A."/>
            <person name="Shigenobu S."/>
            <person name="Lundholm N."/>
            <person name="Nishiyama T."/>
            <person name="Yang H."/>
            <person name="Hasebe M."/>
            <person name="Li S."/>
            <person name="Pierce S.K."/>
            <person name="Wang J."/>
        </authorList>
    </citation>
    <scope>NUCLEOTIDE SEQUENCE [LARGE SCALE GENOMIC DNA]</scope>
    <source>
        <strain evidence="3">EC2010</strain>
        <tissue evidence="3">Whole organism of an adult</tissue>
    </source>
</reference>
<dbReference type="GO" id="GO:0005856">
    <property type="term" value="C:cytoskeleton"/>
    <property type="evidence" value="ECO:0007669"/>
    <property type="project" value="TreeGrafter"/>
</dbReference>
<dbReference type="AlphaFoldDB" id="A0A433TXU2"/>
<evidence type="ECO:0000256" key="1">
    <source>
        <dbReference type="ARBA" id="ARBA00023054"/>
    </source>
</evidence>
<comment type="caution">
    <text evidence="3">The sequence shown here is derived from an EMBL/GenBank/DDBJ whole genome shotgun (WGS) entry which is preliminary data.</text>
</comment>
<feature type="coiled-coil region" evidence="2">
    <location>
        <begin position="244"/>
        <end position="278"/>
    </location>
</feature>